<dbReference type="NCBIfam" id="TIGR03634">
    <property type="entry name" value="arc_protsome_B"/>
    <property type="match status" value="1"/>
</dbReference>
<evidence type="ECO:0000256" key="6">
    <source>
        <dbReference type="ARBA" id="ARBA00022813"/>
    </source>
</evidence>
<gene>
    <name evidence="9" type="primary">psmB</name>
    <name evidence="11" type="ORF">IPA_01405</name>
</gene>
<dbReference type="InterPro" id="IPR000243">
    <property type="entry name" value="Pept_T1A_subB"/>
</dbReference>
<keyword evidence="4 9" id="KW-0888">Threonine protease</keyword>
<dbReference type="InterPro" id="IPR029055">
    <property type="entry name" value="Ntn_hydrolases_N"/>
</dbReference>
<evidence type="ECO:0000313" key="12">
    <source>
        <dbReference type="Proteomes" id="UP001063698"/>
    </source>
</evidence>
<feature type="propeptide" id="PRO_5038194070" description="Removed in mature form; by autocatalysis" evidence="9">
    <location>
        <begin position="1"/>
        <end position="16"/>
    </location>
</feature>
<dbReference type="HAMAP" id="MF_02113_A">
    <property type="entry name" value="Proteasome_B_A"/>
    <property type="match status" value="1"/>
</dbReference>
<dbReference type="InterPro" id="IPR023333">
    <property type="entry name" value="Proteasome_suB-type"/>
</dbReference>
<dbReference type="Proteomes" id="UP001063698">
    <property type="component" value="Chromosome"/>
</dbReference>
<evidence type="ECO:0000256" key="8">
    <source>
        <dbReference type="ARBA" id="ARBA00023145"/>
    </source>
</evidence>
<evidence type="ECO:0000256" key="7">
    <source>
        <dbReference type="ARBA" id="ARBA00022942"/>
    </source>
</evidence>
<dbReference type="InterPro" id="IPR019983">
    <property type="entry name" value="Pept_T1A_Psome_bsu_arc"/>
</dbReference>
<accession>A0A977PJS9</accession>
<comment type="function">
    <text evidence="9">Component of the proteasome core, a large protease complex with broad specificity involved in protein degradation.</text>
</comment>
<comment type="activity regulation">
    <text evidence="9">The formation of the proteasomal ATPase PAN-20S proteasome complex, via the docking of the C-termini of PAN into the intersubunit pockets in the alpha-rings, triggers opening of the gate for substrate entry. Interconversion between the open-gate and close-gate conformations leads to a dynamic regulation of the 20S proteasome proteolysis activity.</text>
</comment>
<dbReference type="GO" id="GO:0010498">
    <property type="term" value="P:proteasomal protein catabolic process"/>
    <property type="evidence" value="ECO:0007669"/>
    <property type="project" value="UniProtKB-UniRule"/>
</dbReference>
<dbReference type="InterPro" id="IPR001353">
    <property type="entry name" value="Proteasome_sua/b"/>
</dbReference>
<dbReference type="GO" id="GO:0019774">
    <property type="term" value="C:proteasome core complex, beta-subunit complex"/>
    <property type="evidence" value="ECO:0007669"/>
    <property type="project" value="UniProtKB-UniRule"/>
</dbReference>
<evidence type="ECO:0000256" key="2">
    <source>
        <dbReference type="ARBA" id="ARBA00022490"/>
    </source>
</evidence>
<dbReference type="Pfam" id="PF00227">
    <property type="entry name" value="Proteasome"/>
    <property type="match status" value="1"/>
</dbReference>
<dbReference type="PRINTS" id="PR00141">
    <property type="entry name" value="PROTEASOME"/>
</dbReference>
<evidence type="ECO:0000256" key="3">
    <source>
        <dbReference type="ARBA" id="ARBA00022670"/>
    </source>
</evidence>
<proteinExistence type="inferred from homology"/>
<keyword evidence="2 9" id="KW-0963">Cytoplasm</keyword>
<keyword evidence="3 9" id="KW-0645">Protease</keyword>
<dbReference type="EMBL" id="CP006868">
    <property type="protein sequence ID" value="UXD21212.1"/>
    <property type="molecule type" value="Genomic_DNA"/>
</dbReference>
<evidence type="ECO:0000313" key="11">
    <source>
        <dbReference type="EMBL" id="UXD21212.1"/>
    </source>
</evidence>
<comment type="subunit">
    <text evidence="9">The 20S proteasome core is composed of 14 alpha and 14 beta subunits that assemble into four stacked heptameric rings, resulting in a barrel-shaped structure. The two inner rings, each composed of seven catalytic beta subunits, are sandwiched by two outer rings, each composed of seven alpha subunits. The catalytic chamber with the active sites is on the inside of the barrel. Has a gated structure, the ends of the cylinder being occluded by the N-termini of the alpha-subunits. Is capped at one or both ends by the proteasome regulatory ATPase, PAN.</text>
</comment>
<sequence>MSQVVDGEYKPQPIKGTTTVGIRTKDAVILAADKRATAGNMIVHKSVKKIIKVSDYMALTTAGLVADAQMLAEALRNEIKKYELQMRKRMPVKSAAMFLSNVLFGAARVYPYIVQFLLGGYDTAPRLYSLDWFGTVAEETFLVTGSGSPMAVGVLEAEYSEDMSVEDAVKLALKAVYAATRRDTASGEGIDVAIITKDGIRMERHSLDEVKGMTIKIA</sequence>
<feature type="chain" id="PRO_5038194069" description="Proteasome subunit beta" evidence="9">
    <location>
        <begin position="17"/>
        <end position="218"/>
    </location>
</feature>
<organism evidence="11 12">
    <name type="scientific">Ignicoccus pacificus DSM 13166</name>
    <dbReference type="NCBI Taxonomy" id="940294"/>
    <lineage>
        <taxon>Archaea</taxon>
        <taxon>Thermoproteota</taxon>
        <taxon>Thermoprotei</taxon>
        <taxon>Desulfurococcales</taxon>
        <taxon>Desulfurococcaceae</taxon>
        <taxon>Ignicoccus</taxon>
    </lineage>
</organism>
<dbReference type="FunFam" id="3.60.20.10:FF:000049">
    <property type="entry name" value="Proteasome subunit beta"/>
    <property type="match status" value="1"/>
</dbReference>
<keyword evidence="12" id="KW-1185">Reference proteome</keyword>
<evidence type="ECO:0000256" key="10">
    <source>
        <dbReference type="PIRSR" id="PIRSR600243-1"/>
    </source>
</evidence>
<protein>
    <recommendedName>
        <fullName evidence="9">Proteasome subunit beta</fullName>
        <ecNumber evidence="9">3.4.25.1</ecNumber>
    </recommendedName>
    <alternativeName>
        <fullName evidence="9">20S proteasome beta subunit</fullName>
    </alternativeName>
    <alternativeName>
        <fullName evidence="9">Proteasome core protein PsmB</fullName>
    </alternativeName>
</protein>
<dbReference type="Gene3D" id="3.60.20.10">
    <property type="entry name" value="Glutamine Phosphoribosylpyrophosphate, subunit 1, domain 1"/>
    <property type="match status" value="1"/>
</dbReference>
<evidence type="ECO:0000256" key="9">
    <source>
        <dbReference type="HAMAP-Rule" id="MF_02113"/>
    </source>
</evidence>
<comment type="subcellular location">
    <subcellularLocation>
        <location evidence="9">Cytoplasm</location>
    </subcellularLocation>
</comment>
<dbReference type="SUPFAM" id="SSF56235">
    <property type="entry name" value="N-terminal nucleophile aminohydrolases (Ntn hydrolases)"/>
    <property type="match status" value="1"/>
</dbReference>
<dbReference type="PANTHER" id="PTHR32194">
    <property type="entry name" value="METALLOPROTEASE TLDD"/>
    <property type="match status" value="1"/>
</dbReference>
<evidence type="ECO:0000256" key="5">
    <source>
        <dbReference type="ARBA" id="ARBA00022801"/>
    </source>
</evidence>
<feature type="active site" description="Nucleophile" evidence="9 10">
    <location>
        <position position="17"/>
    </location>
</feature>
<dbReference type="AlphaFoldDB" id="A0A977PJS9"/>
<comment type="catalytic activity">
    <reaction evidence="1 9">
        <text>Cleavage of peptide bonds with very broad specificity.</text>
        <dbReference type="EC" id="3.4.25.1"/>
    </reaction>
</comment>
<comment type="similarity">
    <text evidence="9">Belongs to the peptidase T1B family.</text>
</comment>
<keyword evidence="5 9" id="KW-0378">Hydrolase</keyword>
<keyword evidence="8 9" id="KW-0865">Zymogen</keyword>
<evidence type="ECO:0000256" key="4">
    <source>
        <dbReference type="ARBA" id="ARBA00022698"/>
    </source>
</evidence>
<dbReference type="PROSITE" id="PS51476">
    <property type="entry name" value="PROTEASOME_BETA_2"/>
    <property type="match status" value="1"/>
</dbReference>
<reference evidence="11" key="1">
    <citation type="submission" date="2013-11" db="EMBL/GenBank/DDBJ databases">
        <title>Comparative genomics of Ignicoccus.</title>
        <authorList>
            <person name="Podar M."/>
        </authorList>
    </citation>
    <scope>NUCLEOTIDE SEQUENCE</scope>
    <source>
        <strain evidence="11">DSM 13166</strain>
    </source>
</reference>
<keyword evidence="7 9" id="KW-0647">Proteasome</keyword>
<evidence type="ECO:0000256" key="1">
    <source>
        <dbReference type="ARBA" id="ARBA00001198"/>
    </source>
</evidence>
<dbReference type="GO" id="GO:0005737">
    <property type="term" value="C:cytoplasm"/>
    <property type="evidence" value="ECO:0007669"/>
    <property type="project" value="UniProtKB-SubCell"/>
</dbReference>
<dbReference type="PANTHER" id="PTHR32194:SF0">
    <property type="entry name" value="ATP-DEPENDENT PROTEASE SUBUNIT HSLV"/>
    <property type="match status" value="1"/>
</dbReference>
<dbReference type="GO" id="GO:0004298">
    <property type="term" value="F:threonine-type endopeptidase activity"/>
    <property type="evidence" value="ECO:0007669"/>
    <property type="project" value="UniProtKB-UniRule"/>
</dbReference>
<dbReference type="KEGG" id="ipc:IPA_01405"/>
<dbReference type="EC" id="3.4.25.1" evidence="9"/>
<keyword evidence="6 9" id="KW-0068">Autocatalytic cleavage</keyword>
<name>A0A977PJS9_9CREN</name>